<proteinExistence type="predicted"/>
<dbReference type="PROSITE" id="PS51257">
    <property type="entry name" value="PROKAR_LIPOPROTEIN"/>
    <property type="match status" value="1"/>
</dbReference>
<evidence type="ECO:0000313" key="4">
    <source>
        <dbReference type="Proteomes" id="UP000318538"/>
    </source>
</evidence>
<evidence type="ECO:0000313" key="3">
    <source>
        <dbReference type="EMBL" id="QDT03417.1"/>
    </source>
</evidence>
<evidence type="ECO:0000256" key="2">
    <source>
        <dbReference type="SAM" id="Phobius"/>
    </source>
</evidence>
<feature type="compositionally biased region" description="Low complexity" evidence="1">
    <location>
        <begin position="207"/>
        <end position="220"/>
    </location>
</feature>
<dbReference type="KEGG" id="rlc:K227x_17990"/>
<protein>
    <submittedName>
        <fullName evidence="3">Uncharacterized protein</fullName>
    </submittedName>
</protein>
<dbReference type="RefSeq" id="WP_246146675.1">
    <property type="nucleotide sequence ID" value="NZ_CP036525.1"/>
</dbReference>
<sequence length="432" mass="47074">MKHRQSIESTIYLVVVALAVIILGGGCSFFPETRQRDSIHNPFPQLKRVAVLPFYNQSSEPTVDTDLVAEKYYAALQSVPGFEVLPIGVAKTQWLRYAMTYGEPTSGEDFQRLAQMMGVEALVVGSVTDFDAFYPPRMAMTVHWYAANEGFHTIPAGYGLPWGTEAEKQIPRRIAREAEFELARSQLATQTPLPPIPNAPSDTDSPNLGGPAASANAAPSDVGSAPGDISPGQVSPSRIPTSRIPTSRIPTEAIPSGLVTQTSGQLVDSGEVIDEGEYVIDGQPIGGHTIDTHTIDSGTIVEGEVYQGEFYGSDGGVVEWSDMDAPLPPAWPNPTDLIPDPPSPVRPVAIASHDPVLTHTKIYRGDDPYFTNRLADYVETGDDARSSGWQGYLKRSDDFIQFCCHLHITEMLESRGGKDESDLILRWPLSRY</sequence>
<feature type="region of interest" description="Disordered" evidence="1">
    <location>
        <begin position="188"/>
        <end position="262"/>
    </location>
</feature>
<reference evidence="3 4" key="1">
    <citation type="submission" date="2019-02" db="EMBL/GenBank/DDBJ databases">
        <title>Deep-cultivation of Planctomycetes and their phenomic and genomic characterization uncovers novel biology.</title>
        <authorList>
            <person name="Wiegand S."/>
            <person name="Jogler M."/>
            <person name="Boedeker C."/>
            <person name="Pinto D."/>
            <person name="Vollmers J."/>
            <person name="Rivas-Marin E."/>
            <person name="Kohn T."/>
            <person name="Peeters S.H."/>
            <person name="Heuer A."/>
            <person name="Rast P."/>
            <person name="Oberbeckmann S."/>
            <person name="Bunk B."/>
            <person name="Jeske O."/>
            <person name="Meyerdierks A."/>
            <person name="Storesund J.E."/>
            <person name="Kallscheuer N."/>
            <person name="Luecker S."/>
            <person name="Lage O.M."/>
            <person name="Pohl T."/>
            <person name="Merkel B.J."/>
            <person name="Hornburger P."/>
            <person name="Mueller R.-W."/>
            <person name="Bruemmer F."/>
            <person name="Labrenz M."/>
            <person name="Spormann A.M."/>
            <person name="Op den Camp H."/>
            <person name="Overmann J."/>
            <person name="Amann R."/>
            <person name="Jetten M.S.M."/>
            <person name="Mascher T."/>
            <person name="Medema M.H."/>
            <person name="Devos D.P."/>
            <person name="Kaster A.-K."/>
            <person name="Ovreas L."/>
            <person name="Rohde M."/>
            <person name="Galperin M.Y."/>
            <person name="Jogler C."/>
        </authorList>
    </citation>
    <scope>NUCLEOTIDE SEQUENCE [LARGE SCALE GENOMIC DNA]</scope>
    <source>
        <strain evidence="3 4">K22_7</strain>
    </source>
</reference>
<dbReference type="Proteomes" id="UP000318538">
    <property type="component" value="Chromosome"/>
</dbReference>
<keyword evidence="2" id="KW-1133">Transmembrane helix</keyword>
<keyword evidence="2" id="KW-0812">Transmembrane</keyword>
<evidence type="ECO:0000256" key="1">
    <source>
        <dbReference type="SAM" id="MobiDB-lite"/>
    </source>
</evidence>
<keyword evidence="4" id="KW-1185">Reference proteome</keyword>
<dbReference type="Gene3D" id="3.40.50.10610">
    <property type="entry name" value="ABC-type transport auxiliary lipoprotein component"/>
    <property type="match status" value="1"/>
</dbReference>
<feature type="transmembrane region" description="Helical" evidence="2">
    <location>
        <begin position="12"/>
        <end position="31"/>
    </location>
</feature>
<name>A0A517N8F5_9BACT</name>
<keyword evidence="2" id="KW-0472">Membrane</keyword>
<dbReference type="AlphaFoldDB" id="A0A517N8F5"/>
<dbReference type="EMBL" id="CP036525">
    <property type="protein sequence ID" value="QDT03417.1"/>
    <property type="molecule type" value="Genomic_DNA"/>
</dbReference>
<feature type="compositionally biased region" description="Polar residues" evidence="1">
    <location>
        <begin position="232"/>
        <end position="249"/>
    </location>
</feature>
<organism evidence="3 4">
    <name type="scientific">Rubripirellula lacrimiformis</name>
    <dbReference type="NCBI Taxonomy" id="1930273"/>
    <lineage>
        <taxon>Bacteria</taxon>
        <taxon>Pseudomonadati</taxon>
        <taxon>Planctomycetota</taxon>
        <taxon>Planctomycetia</taxon>
        <taxon>Pirellulales</taxon>
        <taxon>Pirellulaceae</taxon>
        <taxon>Rubripirellula</taxon>
    </lineage>
</organism>
<accession>A0A517N8F5</accession>
<gene>
    <name evidence="3" type="ORF">K227x_17990</name>
</gene>